<dbReference type="InterPro" id="IPR005184">
    <property type="entry name" value="DUF306_Meta_HslJ"/>
</dbReference>
<dbReference type="PANTHER" id="PTHR38013">
    <property type="entry name" value="GLYCOPROTEIN/POLYSACCHARIDE METABOLISM"/>
    <property type="match status" value="1"/>
</dbReference>
<evidence type="ECO:0000313" key="2">
    <source>
        <dbReference type="EMBL" id="SEB65596.1"/>
    </source>
</evidence>
<evidence type="ECO:0000313" key="3">
    <source>
        <dbReference type="Proteomes" id="UP000199064"/>
    </source>
</evidence>
<name>A0A1H4L548_9HYPH</name>
<reference evidence="3" key="1">
    <citation type="submission" date="2016-10" db="EMBL/GenBank/DDBJ databases">
        <authorList>
            <person name="Varghese N."/>
            <person name="Submissions S."/>
        </authorList>
    </citation>
    <scope>NUCLEOTIDE SEQUENCE [LARGE SCALE GENOMIC DNA]</scope>
    <source>
        <strain evidence="3">ES.061</strain>
    </source>
</reference>
<dbReference type="PANTHER" id="PTHR38013:SF1">
    <property type="entry name" value="GLYCOPROTEIN_POLYSACCHARIDE METABOLISM"/>
    <property type="match status" value="1"/>
</dbReference>
<sequence>MGLGVKLRGAMGQQAEFAPALRIDRRTALLALTLTGLFLPANLARASGRGGEIHGTVVYRERMALPPEALVEVQLLDVSRADAPADIIAMQKITGAVGSPIEYRLGFDPREVKEGHRYALRATISAGDRLLFTTTQNHAVFGEGPNQTELLVQRVAQSVSLFGEWLVEDIDGGGVMDRLRSTLTLSEDGAVSGSGGCNRFRGNVKVEGASIRFTLLASTNMACSPAAMNQEQAFLKALERARRFEIHQTFRKLVLLDEEGKAILRLAEMSP</sequence>
<feature type="domain" description="DUF306" evidence="1">
    <location>
        <begin position="163"/>
        <end position="266"/>
    </location>
</feature>
<accession>A0A1H4L548</accession>
<evidence type="ECO:0000259" key="1">
    <source>
        <dbReference type="Pfam" id="PF03724"/>
    </source>
</evidence>
<dbReference type="RefSeq" id="WP_090329100.1">
    <property type="nucleotide sequence ID" value="NZ_FNSL01000001.1"/>
</dbReference>
<dbReference type="InterPro" id="IPR053196">
    <property type="entry name" value="Lipoprotein_YbaY-like"/>
</dbReference>
<dbReference type="InterPro" id="IPR038670">
    <property type="entry name" value="HslJ-like_sf"/>
</dbReference>
<dbReference type="InterPro" id="IPR039366">
    <property type="entry name" value="Pilotin"/>
</dbReference>
<keyword evidence="3" id="KW-1185">Reference proteome</keyword>
<dbReference type="Gene3D" id="2.40.128.270">
    <property type="match status" value="1"/>
</dbReference>
<protein>
    <submittedName>
        <fullName evidence="2">Putative lipoprotein</fullName>
    </submittedName>
</protein>
<gene>
    <name evidence="2" type="ORF">SAMN05216452_2638</name>
</gene>
<keyword evidence="2" id="KW-0449">Lipoprotein</keyword>
<dbReference type="EMBL" id="FNSL01000001">
    <property type="protein sequence ID" value="SEB65596.1"/>
    <property type="molecule type" value="Genomic_DNA"/>
</dbReference>
<dbReference type="Pfam" id="PF09619">
    <property type="entry name" value="YscW"/>
    <property type="match status" value="1"/>
</dbReference>
<organism evidence="2 3">
    <name type="scientific">Nitratireductor aquibiodomus</name>
    <dbReference type="NCBI Taxonomy" id="204799"/>
    <lineage>
        <taxon>Bacteria</taxon>
        <taxon>Pseudomonadati</taxon>
        <taxon>Pseudomonadota</taxon>
        <taxon>Alphaproteobacteria</taxon>
        <taxon>Hyphomicrobiales</taxon>
        <taxon>Phyllobacteriaceae</taxon>
        <taxon>Nitratireductor</taxon>
    </lineage>
</organism>
<dbReference type="Proteomes" id="UP000199064">
    <property type="component" value="Unassembled WGS sequence"/>
</dbReference>
<proteinExistence type="predicted"/>
<dbReference type="Pfam" id="PF03724">
    <property type="entry name" value="META"/>
    <property type="match status" value="1"/>
</dbReference>
<dbReference type="AlphaFoldDB" id="A0A1H4L548"/>